<dbReference type="CDD" id="cd05382">
    <property type="entry name" value="CAP_GAPR1-like"/>
    <property type="match status" value="1"/>
</dbReference>
<evidence type="ECO:0000259" key="3">
    <source>
        <dbReference type="SMART" id="SM00198"/>
    </source>
</evidence>
<dbReference type="PROSITE" id="PS01009">
    <property type="entry name" value="CRISP_1"/>
    <property type="match status" value="1"/>
</dbReference>
<dbReference type="OrthoDB" id="515226at2759"/>
<gene>
    <name evidence="4" type="ORF">C2E21_3204</name>
</gene>
<dbReference type="InterPro" id="IPR002413">
    <property type="entry name" value="V5_allergen-like"/>
</dbReference>
<dbReference type="Proteomes" id="UP000239899">
    <property type="component" value="Unassembled WGS sequence"/>
</dbReference>
<reference evidence="4 5" key="1">
    <citation type="journal article" date="2018" name="Plant J.">
        <title>Genome sequences of Chlorella sorokiniana UTEX 1602 and Micractinium conductrix SAG 241.80: implications to maltose excretion by a green alga.</title>
        <authorList>
            <person name="Arriola M.B."/>
            <person name="Velmurugan N."/>
            <person name="Zhang Y."/>
            <person name="Plunkett M.H."/>
            <person name="Hondzo H."/>
            <person name="Barney B.M."/>
        </authorList>
    </citation>
    <scope>NUCLEOTIDE SEQUENCE [LARGE SCALE GENOMIC DNA]</scope>
    <source>
        <strain evidence="5">UTEX 1602</strain>
    </source>
</reference>
<evidence type="ECO:0000256" key="1">
    <source>
        <dbReference type="ARBA" id="ARBA00003143"/>
    </source>
</evidence>
<evidence type="ECO:0000256" key="2">
    <source>
        <dbReference type="ARBA" id="ARBA00023265"/>
    </source>
</evidence>
<protein>
    <submittedName>
        <fullName evidence="4">Pry1p</fullName>
    </submittedName>
</protein>
<dbReference type="GO" id="GO:0005576">
    <property type="term" value="C:extracellular region"/>
    <property type="evidence" value="ECO:0007669"/>
    <property type="project" value="InterPro"/>
</dbReference>
<dbReference type="Gene3D" id="3.40.33.10">
    <property type="entry name" value="CAP"/>
    <property type="match status" value="1"/>
</dbReference>
<dbReference type="EMBL" id="LHPG02000005">
    <property type="protein sequence ID" value="PRW58296.1"/>
    <property type="molecule type" value="Genomic_DNA"/>
</dbReference>
<comment type="function">
    <text evidence="1">Probably involved in the defense reaction of plants against pathogens.</text>
</comment>
<keyword evidence="5" id="KW-1185">Reference proteome</keyword>
<dbReference type="InterPro" id="IPR001283">
    <property type="entry name" value="CRISP-related"/>
</dbReference>
<evidence type="ECO:0000313" key="5">
    <source>
        <dbReference type="Proteomes" id="UP000239899"/>
    </source>
</evidence>
<dbReference type="PRINTS" id="PR00837">
    <property type="entry name" value="V5TPXLIKE"/>
</dbReference>
<feature type="domain" description="SCP" evidence="3">
    <location>
        <begin position="456"/>
        <end position="599"/>
    </location>
</feature>
<dbReference type="InterPro" id="IPR034113">
    <property type="entry name" value="SCP_GAPR1-like"/>
</dbReference>
<dbReference type="SMART" id="SM00198">
    <property type="entry name" value="SCP"/>
    <property type="match status" value="1"/>
</dbReference>
<dbReference type="InterPro" id="IPR014044">
    <property type="entry name" value="CAP_dom"/>
</dbReference>
<keyword evidence="2" id="KW-0568">Pathogenesis-related protein</keyword>
<keyword evidence="2" id="KW-0611">Plant defense</keyword>
<dbReference type="SUPFAM" id="SSF55797">
    <property type="entry name" value="PR-1-like"/>
    <property type="match status" value="1"/>
</dbReference>
<dbReference type="PRINTS" id="PR00838">
    <property type="entry name" value="V5ALLERGEN"/>
</dbReference>
<dbReference type="STRING" id="3076.A0A2P6TW57"/>
<dbReference type="InterPro" id="IPR035940">
    <property type="entry name" value="CAP_sf"/>
</dbReference>
<dbReference type="PROSITE" id="PS01010">
    <property type="entry name" value="CRISP_2"/>
    <property type="match status" value="1"/>
</dbReference>
<organism evidence="4 5">
    <name type="scientific">Chlorella sorokiniana</name>
    <name type="common">Freshwater green alga</name>
    <dbReference type="NCBI Taxonomy" id="3076"/>
    <lineage>
        <taxon>Eukaryota</taxon>
        <taxon>Viridiplantae</taxon>
        <taxon>Chlorophyta</taxon>
        <taxon>core chlorophytes</taxon>
        <taxon>Trebouxiophyceae</taxon>
        <taxon>Chlorellales</taxon>
        <taxon>Chlorellaceae</taxon>
        <taxon>Chlorella clade</taxon>
        <taxon>Chlorella</taxon>
    </lineage>
</organism>
<name>A0A2P6TW57_CHLSO</name>
<sequence length="756" mass="79156">MASGLAAAARSVPPSGKLSIQRVKLPGQDANATLELERFSPFAPGAVIVVQADPNSPPVRAAPPNTAYFRGTIAGRPESQVVVHVEANGAMGGMAVDGQREWKLTKPAGGVGGATGSVAADAPPLSATAVNATAEPQQAPFRCGVKHGATVDPEEMGRSRHIAAVIGLADVVYSREIGVDIVLGYVRFWTGSDPYTSNATLYTDSLLLLKALTTTPRTLTFFMSGGDPYTLGGIAWNRGTSDTEDLSVLCDWAYYKSTNKPASNRGYGLCAGMGGNVGWTGDQTKNPSAVTWCNLGGDANTVDNCVASEAACPQTNVGKLPTCGTPTPYFNGGPGTIMSYCHLLSGGDNNNPPIAQTGGRNDPIPVGNLPWTSGVLSFGSWKTNINSGMTTCYWVLSNSEGFLFTFTTPAFQGASASVTVSTCDFTTEDTVIGVWNADGTTCVATDDNGSCGPSSEALPTTLAFNAAPSTTYLIGVSSPSTTWNATLAAGAQAWAETCDMVHSAGPWGENIFASYGRAYPYNGLDACQTATNDWYSEIDNYNFTNPKTPRNASFEYGATGHFTQVVWAASTQVGCGVKTCADGWTYVVCRYLPAGNDISNNYDRFPRNVYRTACQNATADDGCSTCSGSTCTACYTKAVVTPLTNGRTCVSEKYKTQFAVNATGVLRISAVDAKKPVQLLMTATGRARVTINGAALTALTTDVGTTAATKTVSLTLPAGDARITIEWMQVSGTSRIKLLWKTATALAWGAPRLFVS</sequence>
<dbReference type="InterPro" id="IPR018244">
    <property type="entry name" value="Allrgn_V5/Tpx1_CS"/>
</dbReference>
<evidence type="ECO:0000313" key="4">
    <source>
        <dbReference type="EMBL" id="PRW58296.1"/>
    </source>
</evidence>
<dbReference type="PANTHER" id="PTHR10334">
    <property type="entry name" value="CYSTEINE-RICH SECRETORY PROTEIN-RELATED"/>
    <property type="match status" value="1"/>
</dbReference>
<comment type="caution">
    <text evidence="4">The sequence shown here is derived from an EMBL/GenBank/DDBJ whole genome shotgun (WGS) entry which is preliminary data.</text>
</comment>
<proteinExistence type="predicted"/>
<dbReference type="Pfam" id="PF00188">
    <property type="entry name" value="CAP"/>
    <property type="match status" value="1"/>
</dbReference>
<dbReference type="AlphaFoldDB" id="A0A2P6TW57"/>
<accession>A0A2P6TW57</accession>